<accession>A0A6H0Y404</accession>
<dbReference type="OrthoDB" id="3946456at2759"/>
<gene>
    <name evidence="1" type="ORF">AMS68_006867</name>
</gene>
<dbReference type="PANTHER" id="PTHR40619:SF3">
    <property type="entry name" value="FUNGAL STAND N-TERMINAL GOODBYE DOMAIN-CONTAINING PROTEIN"/>
    <property type="match status" value="1"/>
</dbReference>
<dbReference type="PANTHER" id="PTHR40619">
    <property type="entry name" value="FUNGAL STAND N-TERMINAL GOODBYE DOMAIN-CONTAINING PROTEIN"/>
    <property type="match status" value="1"/>
</dbReference>
<name>A0A6H0Y404_9PEZI</name>
<evidence type="ECO:0000313" key="2">
    <source>
        <dbReference type="Proteomes" id="UP000503462"/>
    </source>
</evidence>
<reference evidence="1 2" key="1">
    <citation type="journal article" date="2016" name="Sci. Rep.">
        <title>Peltaster fructicola genome reveals evolution from an invasive phytopathogen to an ectophytic parasite.</title>
        <authorList>
            <person name="Xu C."/>
            <person name="Chen H."/>
            <person name="Gleason M.L."/>
            <person name="Xu J.R."/>
            <person name="Liu H."/>
            <person name="Zhang R."/>
            <person name="Sun G."/>
        </authorList>
    </citation>
    <scope>NUCLEOTIDE SEQUENCE [LARGE SCALE GENOMIC DNA]</scope>
    <source>
        <strain evidence="1 2">LNHT1506</strain>
    </source>
</reference>
<protein>
    <submittedName>
        <fullName evidence="1">Uncharacterized protein</fullName>
    </submittedName>
</protein>
<proteinExistence type="predicted"/>
<sequence length="579" mass="65621">MRKWQLDQGDQTIRSIDVRKDKGGWKSVLAASTIAQEQYDQKRKGFRGIFRRADVMLGNMSPALEPLTELLPCARPDQRSVKVLLIACKRKAEQESVLREILGDAPAFLQDAETFMSYYPNDAELDERVDSLYMALLAAIEVMTEWLTSLWFRTKSQAFDKVSPHRSAIDDAMKRLEQTATRCDQALQVENNELLKDIVKKLVVASKTDATVMQQLNLYAQSNDDLKATIVHLNKSTARSTDAILENISKLEQVFSSKLQALLDDSVQNREWQTKNFAMTRQENELLRQQNLELEMRNLSLEQYNHTLTVMSMLPQPVNAAFILQWLAVESTDDDVEFYAQRGGSAELGQKMSDALTESPALLRWLSSEDSILFINPTGAAAVRGNSSPGSFVVAGLSRVVDQQDYAVVLTYFCGQHRYSTSFDMVSNLLASLIEQLLQIYPLDLSTWSVASGYHREFQEQLARERNLAYLSQLFEHLILSITLHTVFVFIDDFFILEQSEEDESLEELLTTIDTLRGSPSFKLMCMTPMSGARGYVSDRIPQEEMLEIDLDEVSKGRAGLRSREQQYSTVPMSAFIGD</sequence>
<dbReference type="Proteomes" id="UP000503462">
    <property type="component" value="Chromosome 4"/>
</dbReference>
<dbReference type="EMBL" id="CP051142">
    <property type="protein sequence ID" value="QIX01350.1"/>
    <property type="molecule type" value="Genomic_DNA"/>
</dbReference>
<keyword evidence="2" id="KW-1185">Reference proteome</keyword>
<evidence type="ECO:0000313" key="1">
    <source>
        <dbReference type="EMBL" id="QIX01350.1"/>
    </source>
</evidence>
<dbReference type="AlphaFoldDB" id="A0A6H0Y404"/>
<organism evidence="1 2">
    <name type="scientific">Peltaster fructicola</name>
    <dbReference type="NCBI Taxonomy" id="286661"/>
    <lineage>
        <taxon>Eukaryota</taxon>
        <taxon>Fungi</taxon>
        <taxon>Dikarya</taxon>
        <taxon>Ascomycota</taxon>
        <taxon>Pezizomycotina</taxon>
        <taxon>Dothideomycetes</taxon>
        <taxon>Dothideomycetes incertae sedis</taxon>
        <taxon>Peltaster</taxon>
    </lineage>
</organism>